<feature type="compositionally biased region" description="Basic residues" evidence="6">
    <location>
        <begin position="53"/>
        <end position="64"/>
    </location>
</feature>
<dbReference type="InterPro" id="IPR036898">
    <property type="entry name" value="RNA_pol_Rpb7-like_N_sf"/>
</dbReference>
<dbReference type="Proteomes" id="UP001600888">
    <property type="component" value="Unassembled WGS sequence"/>
</dbReference>
<accession>A0ABR4E5R8</accession>
<sequence length="401" mass="45672">MPTLPGSNTMSADMGSDHEEKRHKKSKRKHRHEEEGDKMDVDREPKATETPKKEKRKHKEKKRKDRTEDAETEDVEAQPVVSPEKKHKKHKSTDKKEKKSKHHKSAPTPEKPAGRKDEAHEAVVPDPKEYPFFTQTFSQRIPVWPAAFDEPITKTAREYLDPMLNRYSPKFKGVLLAYKNVNLSEGPRRADPRNPPTDDTPVVLESVECYAPPFAWLTADLHLFIPSRGAWMEGVINLQSEGHIGVVCFDKFNASISRRSLPRGWTWVDQPEDEVEEEQPEPATEDDPFVEGREGGEGEGAKKAEEVPQLRSSGHWLDQNGDRVTGKIYFRIKNFSSGSTGDYTYLSLQGTMLDDEAERESVAEEKAIEKARRARQSPGGLLYPTMRLPEFSMTKLKEDSI</sequence>
<evidence type="ECO:0000256" key="6">
    <source>
        <dbReference type="SAM" id="MobiDB-lite"/>
    </source>
</evidence>
<protein>
    <recommendedName>
        <fullName evidence="5">DNA-directed RNA polymerase subunit</fullName>
    </recommendedName>
</protein>
<comment type="function">
    <text evidence="5">DNA-dependent RNA polymerase which catalyzes the transcription of DNA into RNA using the four ribonucleoside triphosphates as substrates.</text>
</comment>
<feature type="region of interest" description="Disordered" evidence="6">
    <location>
        <begin position="1"/>
        <end position="121"/>
    </location>
</feature>
<comment type="caution">
    <text evidence="8">The sequence shown here is derived from an EMBL/GenBank/DDBJ whole genome shotgun (WGS) entry which is preliminary data.</text>
</comment>
<dbReference type="Pfam" id="PF17875">
    <property type="entry name" value="RPA43_OB"/>
    <property type="match status" value="1"/>
</dbReference>
<feature type="compositionally biased region" description="Polar residues" evidence="6">
    <location>
        <begin position="1"/>
        <end position="11"/>
    </location>
</feature>
<keyword evidence="3 5" id="KW-0804">Transcription</keyword>
<feature type="compositionally biased region" description="Basic residues" evidence="6">
    <location>
        <begin position="21"/>
        <end position="31"/>
    </location>
</feature>
<evidence type="ECO:0000313" key="9">
    <source>
        <dbReference type="Proteomes" id="UP001600888"/>
    </source>
</evidence>
<keyword evidence="2 5" id="KW-0240">DNA-directed RNA polymerase</keyword>
<feature type="domain" description="RPA43 OB" evidence="7">
    <location>
        <begin position="226"/>
        <end position="353"/>
    </location>
</feature>
<feature type="compositionally biased region" description="Acidic residues" evidence="6">
    <location>
        <begin position="271"/>
        <end position="289"/>
    </location>
</feature>
<evidence type="ECO:0000313" key="8">
    <source>
        <dbReference type="EMBL" id="KAL2277775.1"/>
    </source>
</evidence>
<keyword evidence="9" id="KW-1185">Reference proteome</keyword>
<feature type="compositionally biased region" description="Basic residues" evidence="6">
    <location>
        <begin position="85"/>
        <end position="105"/>
    </location>
</feature>
<feature type="compositionally biased region" description="Basic and acidic residues" evidence="6">
    <location>
        <begin position="290"/>
        <end position="308"/>
    </location>
</feature>
<gene>
    <name evidence="8" type="ORF">FJTKL_15211</name>
</gene>
<feature type="compositionally biased region" description="Basic and acidic residues" evidence="6">
    <location>
        <begin position="112"/>
        <end position="121"/>
    </location>
</feature>
<reference evidence="8 9" key="1">
    <citation type="submission" date="2024-03" db="EMBL/GenBank/DDBJ databases">
        <title>A high-quality draft genome sequence of Diaporthe vaccinii, a causative agent of upright dieback and viscid rot disease in cranberry plants.</title>
        <authorList>
            <person name="Sarrasin M."/>
            <person name="Lang B.F."/>
            <person name="Burger G."/>
        </authorList>
    </citation>
    <scope>NUCLEOTIDE SEQUENCE [LARGE SCALE GENOMIC DNA]</scope>
    <source>
        <strain evidence="8 9">IS7</strain>
    </source>
</reference>
<dbReference type="InterPro" id="IPR045113">
    <property type="entry name" value="Rpb7-like"/>
</dbReference>
<dbReference type="PANTHER" id="PTHR12709:SF5">
    <property type="entry name" value="DNA-DIRECTED RNA POLYMERASE I SUBUNIT RPA43"/>
    <property type="match status" value="1"/>
</dbReference>
<evidence type="ECO:0000256" key="1">
    <source>
        <dbReference type="ARBA" id="ARBA00004123"/>
    </source>
</evidence>
<name>A0ABR4E5R8_9PEZI</name>
<dbReference type="InterPro" id="IPR041178">
    <property type="entry name" value="RPA43_OB"/>
</dbReference>
<evidence type="ECO:0000256" key="5">
    <source>
        <dbReference type="RuleBase" id="RU369086"/>
    </source>
</evidence>
<evidence type="ECO:0000259" key="7">
    <source>
        <dbReference type="Pfam" id="PF17875"/>
    </source>
</evidence>
<evidence type="ECO:0000256" key="4">
    <source>
        <dbReference type="ARBA" id="ARBA00023242"/>
    </source>
</evidence>
<dbReference type="EMBL" id="JBAWTH010000094">
    <property type="protein sequence ID" value="KAL2277775.1"/>
    <property type="molecule type" value="Genomic_DNA"/>
</dbReference>
<dbReference type="Gene3D" id="3.30.1490.120">
    <property type="entry name" value="RNA polymerase Rpb7-like, N-terminal domain"/>
    <property type="match status" value="1"/>
</dbReference>
<keyword evidence="4 5" id="KW-0539">Nucleus</keyword>
<comment type="subcellular location">
    <subcellularLocation>
        <location evidence="1 5">Nucleus</location>
    </subcellularLocation>
</comment>
<organism evidence="8 9">
    <name type="scientific">Diaporthe vaccinii</name>
    <dbReference type="NCBI Taxonomy" id="105482"/>
    <lineage>
        <taxon>Eukaryota</taxon>
        <taxon>Fungi</taxon>
        <taxon>Dikarya</taxon>
        <taxon>Ascomycota</taxon>
        <taxon>Pezizomycotina</taxon>
        <taxon>Sordariomycetes</taxon>
        <taxon>Sordariomycetidae</taxon>
        <taxon>Diaporthales</taxon>
        <taxon>Diaporthaceae</taxon>
        <taxon>Diaporthe</taxon>
        <taxon>Diaporthe eres species complex</taxon>
    </lineage>
</organism>
<feature type="region of interest" description="Disordered" evidence="6">
    <location>
        <begin position="271"/>
        <end position="316"/>
    </location>
</feature>
<proteinExistence type="predicted"/>
<evidence type="ECO:0000256" key="2">
    <source>
        <dbReference type="ARBA" id="ARBA00022478"/>
    </source>
</evidence>
<dbReference type="Gene3D" id="2.40.50.1060">
    <property type="match status" value="1"/>
</dbReference>
<dbReference type="PANTHER" id="PTHR12709">
    <property type="entry name" value="DNA-DIRECTED RNA POLYMERASE II, III"/>
    <property type="match status" value="1"/>
</dbReference>
<feature type="compositionally biased region" description="Basic and acidic residues" evidence="6">
    <location>
        <begin position="32"/>
        <end position="52"/>
    </location>
</feature>
<evidence type="ECO:0000256" key="3">
    <source>
        <dbReference type="ARBA" id="ARBA00023163"/>
    </source>
</evidence>